<dbReference type="OrthoDB" id="4664297at2759"/>
<protein>
    <submittedName>
        <fullName evidence="1">Uncharacterized protein</fullName>
    </submittedName>
</protein>
<dbReference type="Gene3D" id="2.60.40.2970">
    <property type="match status" value="1"/>
</dbReference>
<evidence type="ECO:0000313" key="1">
    <source>
        <dbReference type="EMBL" id="PNY27270.1"/>
    </source>
</evidence>
<evidence type="ECO:0000313" key="2">
    <source>
        <dbReference type="Proteomes" id="UP000236621"/>
    </source>
</evidence>
<gene>
    <name evidence="1" type="ORF">TCAP_02800</name>
</gene>
<organism evidence="1 2">
    <name type="scientific">Tolypocladium capitatum</name>
    <dbReference type="NCBI Taxonomy" id="45235"/>
    <lineage>
        <taxon>Eukaryota</taxon>
        <taxon>Fungi</taxon>
        <taxon>Dikarya</taxon>
        <taxon>Ascomycota</taxon>
        <taxon>Pezizomycotina</taxon>
        <taxon>Sordariomycetes</taxon>
        <taxon>Hypocreomycetidae</taxon>
        <taxon>Hypocreales</taxon>
        <taxon>Ophiocordycipitaceae</taxon>
        <taxon>Tolypocladium</taxon>
    </lineage>
</organism>
<accession>A0A2K3QIC6</accession>
<dbReference type="EMBL" id="NRSZ01000435">
    <property type="protein sequence ID" value="PNY27270.1"/>
    <property type="molecule type" value="Genomic_DNA"/>
</dbReference>
<dbReference type="AlphaFoldDB" id="A0A2K3QIC6"/>
<proteinExistence type="predicted"/>
<keyword evidence="2" id="KW-1185">Reference proteome</keyword>
<sequence>MSSLRLPPGLRIFLGVLTVIALFTVYRSSSPHGSGPAFVAESFQMESRDASGPVPGLEVWLHQSKTSPPTVTTTVTNKNHYAVTFLSYDSPLDNLALQLGIVSITPAGASAPLELPILQVRRFWPPKRDSLISIAPGASENRDVVLDESRVPMGKVGSKPSVMLTGKWGHVWAKSKSGISDANLENIGSSPDEYSGKFASNKLQLTIG</sequence>
<reference evidence="1 2" key="1">
    <citation type="submission" date="2017-08" db="EMBL/GenBank/DDBJ databases">
        <title>Harnessing the power of phylogenomics to disentangle the directionality and signatures of interkingdom host jumping in the parasitic fungal genus Tolypocladium.</title>
        <authorList>
            <person name="Quandt C.A."/>
            <person name="Patterson W."/>
            <person name="Spatafora J.W."/>
        </authorList>
    </citation>
    <scope>NUCLEOTIDE SEQUENCE [LARGE SCALE GENOMIC DNA]</scope>
    <source>
        <strain evidence="1 2">CBS 113982</strain>
    </source>
</reference>
<name>A0A2K3QIC6_9HYPO</name>
<dbReference type="Proteomes" id="UP000236621">
    <property type="component" value="Unassembled WGS sequence"/>
</dbReference>
<comment type="caution">
    <text evidence="1">The sequence shown here is derived from an EMBL/GenBank/DDBJ whole genome shotgun (WGS) entry which is preliminary data.</text>
</comment>